<dbReference type="AlphaFoldDB" id="A0AB39BN66"/>
<evidence type="ECO:0000259" key="1">
    <source>
        <dbReference type="PROSITE" id="PS50995"/>
    </source>
</evidence>
<dbReference type="RefSeq" id="WP_368499998.1">
    <property type="nucleotide sequence ID" value="NZ_CP162513.1"/>
</dbReference>
<dbReference type="Gene3D" id="1.10.10.10">
    <property type="entry name" value="Winged helix-like DNA-binding domain superfamily/Winged helix DNA-binding domain"/>
    <property type="match status" value="1"/>
</dbReference>
<accession>A0AB39BN66</accession>
<dbReference type="InterPro" id="IPR000835">
    <property type="entry name" value="HTH_MarR-typ"/>
</dbReference>
<dbReference type="SMART" id="SM00347">
    <property type="entry name" value="HTH_MARR"/>
    <property type="match status" value="1"/>
</dbReference>
<keyword evidence="2" id="KW-0614">Plasmid</keyword>
<dbReference type="PANTHER" id="PTHR33164:SF57">
    <property type="entry name" value="MARR-FAMILY TRANSCRIPTIONAL REGULATOR"/>
    <property type="match status" value="1"/>
</dbReference>
<dbReference type="GO" id="GO:0006950">
    <property type="term" value="P:response to stress"/>
    <property type="evidence" value="ECO:0007669"/>
    <property type="project" value="TreeGrafter"/>
</dbReference>
<organism evidence="2">
    <name type="scientific">Herbiconiux sp. A18JL235</name>
    <dbReference type="NCBI Taxonomy" id="3152363"/>
    <lineage>
        <taxon>Bacteria</taxon>
        <taxon>Bacillati</taxon>
        <taxon>Actinomycetota</taxon>
        <taxon>Actinomycetes</taxon>
        <taxon>Micrococcales</taxon>
        <taxon>Microbacteriaceae</taxon>
        <taxon>Herbiconiux</taxon>
    </lineage>
</organism>
<protein>
    <submittedName>
        <fullName evidence="2">MarR family winged helix-turn-helix transcriptional regulator</fullName>
    </submittedName>
</protein>
<geneLocation type="plasmid" evidence="2">
    <name>unnamed2</name>
</geneLocation>
<name>A0AB39BN66_9MICO</name>
<dbReference type="InterPro" id="IPR011991">
    <property type="entry name" value="ArsR-like_HTH"/>
</dbReference>
<evidence type="ECO:0000313" key="2">
    <source>
        <dbReference type="EMBL" id="XDI07632.1"/>
    </source>
</evidence>
<proteinExistence type="predicted"/>
<feature type="domain" description="HTH marR-type" evidence="1">
    <location>
        <begin position="1"/>
        <end position="115"/>
    </location>
</feature>
<dbReference type="PRINTS" id="PR00598">
    <property type="entry name" value="HTHMARR"/>
</dbReference>
<dbReference type="SUPFAM" id="SSF46785">
    <property type="entry name" value="Winged helix' DNA-binding domain"/>
    <property type="match status" value="1"/>
</dbReference>
<sequence>MRANGFPLEDDLPAFLLLNQLIYRGAARPTDLADAVEVSTSHISKVVARLEDAGLVRRAPDPTDNRAVVVGLTAEGNAFGERLVAGIEQYFDALFADWSERDRSDIGRLIVKLARSADSVSAHALSQVSGHDWSSARA</sequence>
<dbReference type="GO" id="GO:0003700">
    <property type="term" value="F:DNA-binding transcription factor activity"/>
    <property type="evidence" value="ECO:0007669"/>
    <property type="project" value="InterPro"/>
</dbReference>
<gene>
    <name evidence="2" type="ORF">ABFY20_20200</name>
</gene>
<dbReference type="InterPro" id="IPR036388">
    <property type="entry name" value="WH-like_DNA-bd_sf"/>
</dbReference>
<dbReference type="PROSITE" id="PS50995">
    <property type="entry name" value="HTH_MARR_2"/>
    <property type="match status" value="1"/>
</dbReference>
<dbReference type="InterPro" id="IPR036390">
    <property type="entry name" value="WH_DNA-bd_sf"/>
</dbReference>
<dbReference type="PANTHER" id="PTHR33164">
    <property type="entry name" value="TRANSCRIPTIONAL REGULATOR, MARR FAMILY"/>
    <property type="match status" value="1"/>
</dbReference>
<reference evidence="2" key="1">
    <citation type="submission" date="2024-05" db="EMBL/GenBank/DDBJ databases">
        <title>Herbiconiux sp. A18JL235.</title>
        <authorList>
            <person name="Zhang G."/>
        </authorList>
    </citation>
    <scope>NUCLEOTIDE SEQUENCE</scope>
    <source>
        <strain evidence="2">A18JL235</strain>
        <plasmid evidence="2">unnamed2</plasmid>
    </source>
</reference>
<dbReference type="CDD" id="cd00090">
    <property type="entry name" value="HTH_ARSR"/>
    <property type="match status" value="1"/>
</dbReference>
<dbReference type="Pfam" id="PF01047">
    <property type="entry name" value="MarR"/>
    <property type="match status" value="1"/>
</dbReference>
<dbReference type="EMBL" id="CP162513">
    <property type="protein sequence ID" value="XDI07632.1"/>
    <property type="molecule type" value="Genomic_DNA"/>
</dbReference>
<dbReference type="InterPro" id="IPR039422">
    <property type="entry name" value="MarR/SlyA-like"/>
</dbReference>